<dbReference type="AGR" id="WB:WBGene00016581"/>
<dbReference type="RefSeq" id="NP_001263797.1">
    <property type="nucleotide sequence ID" value="NM_001276868.2"/>
</dbReference>
<dbReference type="PaxDb" id="6239-C42C1.3b"/>
<dbReference type="AlphaFoldDB" id="L8EC38"/>
<evidence type="ECO:0000313" key="3">
    <source>
        <dbReference type="Proteomes" id="UP000001940"/>
    </source>
</evidence>
<reference evidence="2 3" key="1">
    <citation type="journal article" date="1998" name="Science">
        <title>Genome sequence of the nematode C. elegans: a platform for investigating biology.</title>
        <authorList>
            <consortium name="The C. elegans sequencing consortium"/>
            <person name="Sulson J.E."/>
            <person name="Waterston R."/>
        </authorList>
    </citation>
    <scope>NUCLEOTIDE SEQUENCE [LARGE SCALE GENOMIC DNA]</scope>
    <source>
        <strain evidence="2 3">Bristol N2</strain>
    </source>
</reference>
<dbReference type="CTD" id="183399"/>
<proteinExistence type="predicted"/>
<dbReference type="EMBL" id="BX284604">
    <property type="protein sequence ID" value="CCQ25701.1"/>
    <property type="molecule type" value="Genomic_DNA"/>
</dbReference>
<feature type="region of interest" description="Disordered" evidence="1">
    <location>
        <begin position="178"/>
        <end position="206"/>
    </location>
</feature>
<feature type="compositionally biased region" description="Low complexity" evidence="1">
    <location>
        <begin position="192"/>
        <end position="206"/>
    </location>
</feature>
<feature type="compositionally biased region" description="Basic residues" evidence="1">
    <location>
        <begin position="178"/>
        <end position="191"/>
    </location>
</feature>
<dbReference type="HOGENOM" id="CLU_1379241_0_0_1"/>
<keyword evidence="3" id="KW-1185">Reference proteome</keyword>
<dbReference type="eggNOG" id="ENOG502TIMB">
    <property type="taxonomic scope" value="Eukaryota"/>
</dbReference>
<protein>
    <submittedName>
        <fullName evidence="2">Ovule protein</fullName>
    </submittedName>
</protein>
<name>L8EC38_CAEEL</name>
<evidence type="ECO:0000313" key="2">
    <source>
        <dbReference type="EMBL" id="CCQ25701.1"/>
    </source>
</evidence>
<organism evidence="2 3">
    <name type="scientific">Caenorhabditis elegans</name>
    <dbReference type="NCBI Taxonomy" id="6239"/>
    <lineage>
        <taxon>Eukaryota</taxon>
        <taxon>Metazoa</taxon>
        <taxon>Ecdysozoa</taxon>
        <taxon>Nematoda</taxon>
        <taxon>Chromadorea</taxon>
        <taxon>Rhabditida</taxon>
        <taxon>Rhabditina</taxon>
        <taxon>Rhabditomorpha</taxon>
        <taxon>Rhabditoidea</taxon>
        <taxon>Rhabditidae</taxon>
        <taxon>Peloderinae</taxon>
        <taxon>Caenorhabditis</taxon>
    </lineage>
</organism>
<dbReference type="KEGG" id="cel:CELE_C42C1.3"/>
<dbReference type="ExpressionAtlas" id="L8EC38">
    <property type="expression patterns" value="baseline and differential"/>
</dbReference>
<gene>
    <name evidence="2 4" type="ORF">C42C1.3</name>
    <name evidence="2" type="ORF">CELE_C42C1.3</name>
</gene>
<dbReference type="Bgee" id="WBGene00016581">
    <property type="expression patterns" value="Expressed in adult organism and 1 other cell type or tissue"/>
</dbReference>
<accession>L8EC38</accession>
<dbReference type="OMA" id="ILFMQEI"/>
<dbReference type="FunCoup" id="L8EC38">
    <property type="interactions" value="342"/>
</dbReference>
<sequence length="206" mass="23198">MQRFVFGGKLWKFNETFGFSCYDDYPHVAPFLAVEHFASFPVHPPTFIFSNAAVSNILSMEEIKSVLIRLDELISSNNLHNHPCLISQAGAQATMRLASKDQLRSDWNTSVEIPFCLYVTQNGVCPRQFDYEDLHKQSQWVALFEEVILPLDKMQGSKLSKIAPHQHSSVVKNAIMKSKREKKTSCKKHSKSISGIDSSSSGCNSL</sequence>
<dbReference type="OrthoDB" id="5793494at2759"/>
<dbReference type="WormBase" id="C42C1.3b">
    <property type="protein sequence ID" value="CE48160"/>
    <property type="gene ID" value="WBGene00016581"/>
</dbReference>
<dbReference type="GeneID" id="183399"/>
<dbReference type="Proteomes" id="UP000001940">
    <property type="component" value="Chromosome IV"/>
</dbReference>
<evidence type="ECO:0000256" key="1">
    <source>
        <dbReference type="SAM" id="MobiDB-lite"/>
    </source>
</evidence>
<dbReference type="InParanoid" id="L8EC38"/>
<evidence type="ECO:0000313" key="4">
    <source>
        <dbReference type="WormBase" id="C42C1.3b"/>
    </source>
</evidence>